<sequence length="80" mass="9437">MFQAPKQDEQVQEKCLEKTPFPCRISKRSLKARLCSSLNPFKIICKHMTHMNKNNVRNAKLKLNALDRDLEFKFKETISK</sequence>
<protein>
    <submittedName>
        <fullName evidence="1">Uncharacterized protein</fullName>
    </submittedName>
</protein>
<name>A0A251PEN3_PRUPE</name>
<evidence type="ECO:0000313" key="2">
    <source>
        <dbReference type="Proteomes" id="UP000006882"/>
    </source>
</evidence>
<dbReference type="AlphaFoldDB" id="A0A251PEN3"/>
<evidence type="ECO:0000313" key="1">
    <source>
        <dbReference type="EMBL" id="ONI08855.1"/>
    </source>
</evidence>
<proteinExistence type="predicted"/>
<dbReference type="Gramene" id="ONI08855">
    <property type="protein sequence ID" value="ONI08855"/>
    <property type="gene ID" value="PRUPE_5G204300"/>
</dbReference>
<accession>A0A251PEN3</accession>
<dbReference type="EMBL" id="CM007655">
    <property type="protein sequence ID" value="ONI08855.1"/>
    <property type="molecule type" value="Genomic_DNA"/>
</dbReference>
<gene>
    <name evidence="1" type="ORF">PRUPE_5G204300</name>
</gene>
<dbReference type="Proteomes" id="UP000006882">
    <property type="component" value="Chromosome G5"/>
</dbReference>
<reference evidence="1 2" key="1">
    <citation type="journal article" date="2013" name="Nat. Genet.">
        <title>The high-quality draft genome of peach (Prunus persica) identifies unique patterns of genetic diversity, domestication and genome evolution.</title>
        <authorList>
            <consortium name="International Peach Genome Initiative"/>
            <person name="Verde I."/>
            <person name="Abbott A.G."/>
            <person name="Scalabrin S."/>
            <person name="Jung S."/>
            <person name="Shu S."/>
            <person name="Marroni F."/>
            <person name="Zhebentyayeva T."/>
            <person name="Dettori M.T."/>
            <person name="Grimwood J."/>
            <person name="Cattonaro F."/>
            <person name="Zuccolo A."/>
            <person name="Rossini L."/>
            <person name="Jenkins J."/>
            <person name="Vendramin E."/>
            <person name="Meisel L.A."/>
            <person name="Decroocq V."/>
            <person name="Sosinski B."/>
            <person name="Prochnik S."/>
            <person name="Mitros T."/>
            <person name="Policriti A."/>
            <person name="Cipriani G."/>
            <person name="Dondini L."/>
            <person name="Ficklin S."/>
            <person name="Goodstein D.M."/>
            <person name="Xuan P."/>
            <person name="Del Fabbro C."/>
            <person name="Aramini V."/>
            <person name="Copetti D."/>
            <person name="Gonzalez S."/>
            <person name="Horner D.S."/>
            <person name="Falchi R."/>
            <person name="Lucas S."/>
            <person name="Mica E."/>
            <person name="Maldonado J."/>
            <person name="Lazzari B."/>
            <person name="Bielenberg D."/>
            <person name="Pirona R."/>
            <person name="Miculan M."/>
            <person name="Barakat A."/>
            <person name="Testolin R."/>
            <person name="Stella A."/>
            <person name="Tartarini S."/>
            <person name="Tonutti P."/>
            <person name="Arus P."/>
            <person name="Orellana A."/>
            <person name="Wells C."/>
            <person name="Main D."/>
            <person name="Vizzotto G."/>
            <person name="Silva H."/>
            <person name="Salamini F."/>
            <person name="Schmutz J."/>
            <person name="Morgante M."/>
            <person name="Rokhsar D.S."/>
        </authorList>
    </citation>
    <scope>NUCLEOTIDE SEQUENCE [LARGE SCALE GENOMIC DNA]</scope>
    <source>
        <strain evidence="2">cv. Nemared</strain>
    </source>
</reference>
<keyword evidence="2" id="KW-1185">Reference proteome</keyword>
<organism evidence="1 2">
    <name type="scientific">Prunus persica</name>
    <name type="common">Peach</name>
    <name type="synonym">Amygdalus persica</name>
    <dbReference type="NCBI Taxonomy" id="3760"/>
    <lineage>
        <taxon>Eukaryota</taxon>
        <taxon>Viridiplantae</taxon>
        <taxon>Streptophyta</taxon>
        <taxon>Embryophyta</taxon>
        <taxon>Tracheophyta</taxon>
        <taxon>Spermatophyta</taxon>
        <taxon>Magnoliopsida</taxon>
        <taxon>eudicotyledons</taxon>
        <taxon>Gunneridae</taxon>
        <taxon>Pentapetalae</taxon>
        <taxon>rosids</taxon>
        <taxon>fabids</taxon>
        <taxon>Rosales</taxon>
        <taxon>Rosaceae</taxon>
        <taxon>Amygdaloideae</taxon>
        <taxon>Amygdaleae</taxon>
        <taxon>Prunus</taxon>
    </lineage>
</organism>